<dbReference type="InterPro" id="IPR027417">
    <property type="entry name" value="P-loop_NTPase"/>
</dbReference>
<organism evidence="2 3">
    <name type="scientific">Symbiodinium natans</name>
    <dbReference type="NCBI Taxonomy" id="878477"/>
    <lineage>
        <taxon>Eukaryota</taxon>
        <taxon>Sar</taxon>
        <taxon>Alveolata</taxon>
        <taxon>Dinophyceae</taxon>
        <taxon>Suessiales</taxon>
        <taxon>Symbiodiniaceae</taxon>
        <taxon>Symbiodinium</taxon>
    </lineage>
</organism>
<feature type="domain" description="G" evidence="1">
    <location>
        <begin position="153"/>
        <end position="176"/>
    </location>
</feature>
<dbReference type="PANTHER" id="PTHR11649:SF13">
    <property type="entry name" value="ENGB-TYPE G DOMAIN-CONTAINING PROTEIN"/>
    <property type="match status" value="1"/>
</dbReference>
<dbReference type="AlphaFoldDB" id="A0A812QI10"/>
<evidence type="ECO:0000313" key="2">
    <source>
        <dbReference type="EMBL" id="CAE7389614.1"/>
    </source>
</evidence>
<sequence length="183" mass="20565">MQYIDLFDEVHAAQLLIEVLAMGLTGVIMSERQKLGGTHFLSGVETNPVVLDAVRWVIDSVPKLDSWAKAVREMPHRRRERCFSEAFNELLLSCGRAHAVKVTFRVLEWMEALAVPKNSFTYEAIGVNVVKRITRLEKVWDLPQAPEDEVCPEVVFAGRSNVGKSSLVNMMLNRNALAPTSSR</sequence>
<dbReference type="SUPFAM" id="SSF52540">
    <property type="entry name" value="P-loop containing nucleoside triphosphate hydrolases"/>
    <property type="match status" value="1"/>
</dbReference>
<dbReference type="PANTHER" id="PTHR11649">
    <property type="entry name" value="MSS1/TRME-RELATED GTP-BINDING PROTEIN"/>
    <property type="match status" value="1"/>
</dbReference>
<dbReference type="Gene3D" id="3.40.50.300">
    <property type="entry name" value="P-loop containing nucleotide triphosphate hydrolases"/>
    <property type="match status" value="1"/>
</dbReference>
<accession>A0A812QI10</accession>
<reference evidence="2" key="1">
    <citation type="submission" date="2021-02" db="EMBL/GenBank/DDBJ databases">
        <authorList>
            <person name="Dougan E. K."/>
            <person name="Rhodes N."/>
            <person name="Thang M."/>
            <person name="Chan C."/>
        </authorList>
    </citation>
    <scope>NUCLEOTIDE SEQUENCE</scope>
</reference>
<gene>
    <name evidence="2" type="primary">engB</name>
    <name evidence="2" type="ORF">SNAT2548_LOCUS21240</name>
</gene>
<evidence type="ECO:0000259" key="1">
    <source>
        <dbReference type="Pfam" id="PF01926"/>
    </source>
</evidence>
<evidence type="ECO:0000313" key="3">
    <source>
        <dbReference type="Proteomes" id="UP000604046"/>
    </source>
</evidence>
<dbReference type="EMBL" id="CAJNDS010002241">
    <property type="protein sequence ID" value="CAE7389614.1"/>
    <property type="molecule type" value="Genomic_DNA"/>
</dbReference>
<name>A0A812QI10_9DINO</name>
<dbReference type="Pfam" id="PF01926">
    <property type="entry name" value="MMR_HSR1"/>
    <property type="match status" value="1"/>
</dbReference>
<dbReference type="GO" id="GO:0005525">
    <property type="term" value="F:GTP binding"/>
    <property type="evidence" value="ECO:0007669"/>
    <property type="project" value="InterPro"/>
</dbReference>
<proteinExistence type="predicted"/>
<protein>
    <submittedName>
        <fullName evidence="2">EngB protein</fullName>
    </submittedName>
</protein>
<dbReference type="InterPro" id="IPR006073">
    <property type="entry name" value="GTP-bd"/>
</dbReference>
<comment type="caution">
    <text evidence="2">The sequence shown here is derived from an EMBL/GenBank/DDBJ whole genome shotgun (WGS) entry which is preliminary data.</text>
</comment>
<dbReference type="Proteomes" id="UP000604046">
    <property type="component" value="Unassembled WGS sequence"/>
</dbReference>
<feature type="non-terminal residue" evidence="2">
    <location>
        <position position="1"/>
    </location>
</feature>
<dbReference type="OrthoDB" id="391988at2759"/>
<keyword evidence="3" id="KW-1185">Reference proteome</keyword>